<dbReference type="RefSeq" id="WP_218477282.1">
    <property type="nucleotide sequence ID" value="NZ_BAABJN010000015.1"/>
</dbReference>
<dbReference type="Proteomes" id="UP000694257">
    <property type="component" value="Chromosome"/>
</dbReference>
<organism evidence="1 2">
    <name type="scientific">Nocardia iowensis</name>
    <dbReference type="NCBI Taxonomy" id="204891"/>
    <lineage>
        <taxon>Bacteria</taxon>
        <taxon>Bacillati</taxon>
        <taxon>Actinomycetota</taxon>
        <taxon>Actinomycetes</taxon>
        <taxon>Mycobacteriales</taxon>
        <taxon>Nocardiaceae</taxon>
        <taxon>Nocardia</taxon>
    </lineage>
</organism>
<accession>A0ABX8S0N9</accession>
<protein>
    <submittedName>
        <fullName evidence="1">Uncharacterized protein</fullName>
    </submittedName>
</protein>
<evidence type="ECO:0000313" key="2">
    <source>
        <dbReference type="Proteomes" id="UP000694257"/>
    </source>
</evidence>
<reference evidence="1 2" key="1">
    <citation type="submission" date="2021-07" db="EMBL/GenBank/DDBJ databases">
        <title>Whole Genome Sequence of Nocardia Iowensis.</title>
        <authorList>
            <person name="Lamm A."/>
            <person name="Collins-Fairclough A.M."/>
            <person name="Bunk B."/>
            <person name="Sproer C."/>
        </authorList>
    </citation>
    <scope>NUCLEOTIDE SEQUENCE [LARGE SCALE GENOMIC DNA]</scope>
    <source>
        <strain evidence="1 2">NRRL 5646</strain>
    </source>
</reference>
<evidence type="ECO:0000313" key="1">
    <source>
        <dbReference type="EMBL" id="QXN94652.1"/>
    </source>
</evidence>
<gene>
    <name evidence="1" type="ORF">KV110_17320</name>
</gene>
<keyword evidence="2" id="KW-1185">Reference proteome</keyword>
<sequence>MAEFLGLGWQDLIVGGVSGAAFLVGGPVGGAIAGAAVGGALGWATTGSFGEGCKAALVNGAFGAIPGGVLGGATKGLVGGGAKALANSFTANNVKQIVPDVALGFKDRLLNSRNLMVRPGVGTVATGLGTAYSGPGQRKYWGVGSLPTVPIGNGA</sequence>
<proteinExistence type="predicted"/>
<dbReference type="EMBL" id="CP078145">
    <property type="protein sequence ID" value="QXN94652.1"/>
    <property type="molecule type" value="Genomic_DNA"/>
</dbReference>
<name>A0ABX8S0N9_NOCIO</name>